<evidence type="ECO:0000256" key="1">
    <source>
        <dbReference type="ARBA" id="ARBA00022679"/>
    </source>
</evidence>
<keyword evidence="6" id="KW-1185">Reference proteome</keyword>
<gene>
    <name evidence="5" type="ORF">P879_09751</name>
</gene>
<sequence>MLSQVSTEFVALFGRIRLLRPGIFGNPFIPRMSVKFNVCFVLGGPGAGKGTVCEKIVQDYGFMHLSAGELLRQACNTTGSTYGEQIERHMKAGTIVPAKITCGLLHQAMLQGHQSAGCINYLVDGFPRNEDNRVCWETDMGPKTALKRVLVLDCPDDVCIDRCMKRHHGRIDDNEDTLKRRIRQFKEQCLPIIEYYDARSLVSRIDGNKTKDEELSVTNSVLRYFVDLIHV</sequence>
<comment type="caution">
    <text evidence="5">The sequence shown here is derived from an EMBL/GenBank/DDBJ whole genome shotgun (WGS) entry which is preliminary data.</text>
</comment>
<keyword evidence="3 4" id="KW-0418">Kinase</keyword>
<dbReference type="AlphaFoldDB" id="A0A8T0DB10"/>
<dbReference type="GO" id="GO:0006139">
    <property type="term" value="P:nucleobase-containing compound metabolic process"/>
    <property type="evidence" value="ECO:0007669"/>
    <property type="project" value="InterPro"/>
</dbReference>
<dbReference type="InterPro" id="IPR027417">
    <property type="entry name" value="P-loop_NTPase"/>
</dbReference>
<organism evidence="5 6">
    <name type="scientific">Paragonimus westermani</name>
    <dbReference type="NCBI Taxonomy" id="34504"/>
    <lineage>
        <taxon>Eukaryota</taxon>
        <taxon>Metazoa</taxon>
        <taxon>Spiralia</taxon>
        <taxon>Lophotrochozoa</taxon>
        <taxon>Platyhelminthes</taxon>
        <taxon>Trematoda</taxon>
        <taxon>Digenea</taxon>
        <taxon>Plagiorchiida</taxon>
        <taxon>Troglotremata</taxon>
        <taxon>Troglotrematidae</taxon>
        <taxon>Paragonimus</taxon>
    </lineage>
</organism>
<dbReference type="GO" id="GO:0019205">
    <property type="term" value="F:nucleobase-containing compound kinase activity"/>
    <property type="evidence" value="ECO:0007669"/>
    <property type="project" value="InterPro"/>
</dbReference>
<reference evidence="5 6" key="1">
    <citation type="submission" date="2019-07" db="EMBL/GenBank/DDBJ databases">
        <title>Annotation for the trematode Paragonimus westermani.</title>
        <authorList>
            <person name="Choi Y.-J."/>
        </authorList>
    </citation>
    <scope>NUCLEOTIDE SEQUENCE [LARGE SCALE GENOMIC DNA]</scope>
    <source>
        <strain evidence="5">180907_Pwestermani</strain>
    </source>
</reference>
<dbReference type="InterPro" id="IPR000850">
    <property type="entry name" value="Adenylat/UMP-CMP_kin"/>
</dbReference>
<evidence type="ECO:0000313" key="6">
    <source>
        <dbReference type="Proteomes" id="UP000699462"/>
    </source>
</evidence>
<protein>
    <recommendedName>
        <fullName evidence="7">UMP-CMP kinase</fullName>
    </recommendedName>
</protein>
<accession>A0A8T0DB10</accession>
<dbReference type="EMBL" id="JTDF01010377">
    <property type="protein sequence ID" value="KAF8563897.1"/>
    <property type="molecule type" value="Genomic_DNA"/>
</dbReference>
<dbReference type="Gene3D" id="3.40.50.300">
    <property type="entry name" value="P-loop containing nucleotide triphosphate hydrolases"/>
    <property type="match status" value="1"/>
</dbReference>
<dbReference type="HAMAP" id="MF_00235">
    <property type="entry name" value="Adenylate_kinase_Adk"/>
    <property type="match status" value="1"/>
</dbReference>
<keyword evidence="2" id="KW-0547">Nucleotide-binding</keyword>
<evidence type="ECO:0000313" key="5">
    <source>
        <dbReference type="EMBL" id="KAF8563897.1"/>
    </source>
</evidence>
<dbReference type="Pfam" id="PF00406">
    <property type="entry name" value="ADK"/>
    <property type="match status" value="1"/>
</dbReference>
<dbReference type="PRINTS" id="PR00094">
    <property type="entry name" value="ADENYLTKNASE"/>
</dbReference>
<dbReference type="PANTHER" id="PTHR23359">
    <property type="entry name" value="NUCLEOTIDE KINASE"/>
    <property type="match status" value="1"/>
</dbReference>
<evidence type="ECO:0008006" key="7">
    <source>
        <dbReference type="Google" id="ProtNLM"/>
    </source>
</evidence>
<dbReference type="OrthoDB" id="442176at2759"/>
<evidence type="ECO:0000256" key="4">
    <source>
        <dbReference type="RuleBase" id="RU003330"/>
    </source>
</evidence>
<keyword evidence="1 4" id="KW-0808">Transferase</keyword>
<dbReference type="GO" id="GO:0005524">
    <property type="term" value="F:ATP binding"/>
    <property type="evidence" value="ECO:0007669"/>
    <property type="project" value="InterPro"/>
</dbReference>
<evidence type="ECO:0000256" key="3">
    <source>
        <dbReference type="ARBA" id="ARBA00022777"/>
    </source>
</evidence>
<dbReference type="CDD" id="cd01428">
    <property type="entry name" value="ADK"/>
    <property type="match status" value="1"/>
</dbReference>
<dbReference type="Proteomes" id="UP000699462">
    <property type="component" value="Unassembled WGS sequence"/>
</dbReference>
<evidence type="ECO:0000256" key="2">
    <source>
        <dbReference type="ARBA" id="ARBA00022741"/>
    </source>
</evidence>
<name>A0A8T0DB10_9TREM</name>
<proteinExistence type="inferred from homology"/>
<dbReference type="SUPFAM" id="SSF52540">
    <property type="entry name" value="P-loop containing nucleoside triphosphate hydrolases"/>
    <property type="match status" value="1"/>
</dbReference>
<comment type="similarity">
    <text evidence="4">Belongs to the adenylate kinase family.</text>
</comment>